<gene>
    <name evidence="1" type="ORF">NM208_g10397</name>
</gene>
<keyword evidence="2" id="KW-1185">Reference proteome</keyword>
<organism evidence="1 2">
    <name type="scientific">Fusarium decemcellulare</name>
    <dbReference type="NCBI Taxonomy" id="57161"/>
    <lineage>
        <taxon>Eukaryota</taxon>
        <taxon>Fungi</taxon>
        <taxon>Dikarya</taxon>
        <taxon>Ascomycota</taxon>
        <taxon>Pezizomycotina</taxon>
        <taxon>Sordariomycetes</taxon>
        <taxon>Hypocreomycetidae</taxon>
        <taxon>Hypocreales</taxon>
        <taxon>Nectriaceae</taxon>
        <taxon>Fusarium</taxon>
        <taxon>Fusarium decemcellulare species complex</taxon>
    </lineage>
</organism>
<sequence>MDFSSITITSVTAAFIATVVFAVLIMGLFGGNKMPVEGKTILLTGASEGMGLSAATKLSAKGANIILVSRSAAAKNPETQRFHYISADVSAPSYAGALLAEVISWNHGKSPDIVWSVAGMSFPELFIDMEMESLRRHMDVNFYGAAELSHAILREWLAPNAPIEKEPKHLILTSSVIAFYSPPGYGPYAPAKYAMRGMAETIAQEVLMYPQNVKVHVVFPGTIVSSSFVRENEIKPEITKIIEKDDPQQTPDQVAEKAIKGLEKGEYFITVAFLSHLMKWGSFGGAWKNNFIVDFLGMLFTQFVWIFVRIDIDSKIKNYGKTHGHPSTYKRKTPKAVEHL</sequence>
<accession>A0ACC1RY02</accession>
<protein>
    <submittedName>
        <fullName evidence="1">Uncharacterized protein</fullName>
    </submittedName>
</protein>
<evidence type="ECO:0000313" key="1">
    <source>
        <dbReference type="EMBL" id="KAJ3528049.1"/>
    </source>
</evidence>
<name>A0ACC1RY02_9HYPO</name>
<dbReference type="Proteomes" id="UP001148629">
    <property type="component" value="Unassembled WGS sequence"/>
</dbReference>
<comment type="caution">
    <text evidence="1">The sequence shown here is derived from an EMBL/GenBank/DDBJ whole genome shotgun (WGS) entry which is preliminary data.</text>
</comment>
<dbReference type="EMBL" id="JANRMS010001466">
    <property type="protein sequence ID" value="KAJ3528049.1"/>
    <property type="molecule type" value="Genomic_DNA"/>
</dbReference>
<reference evidence="1" key="1">
    <citation type="submission" date="2022-08" db="EMBL/GenBank/DDBJ databases">
        <title>Genome Sequence of Fusarium decemcellulare.</title>
        <authorList>
            <person name="Buettner E."/>
        </authorList>
    </citation>
    <scope>NUCLEOTIDE SEQUENCE</scope>
    <source>
        <strain evidence="1">Babe19</strain>
    </source>
</reference>
<proteinExistence type="predicted"/>
<evidence type="ECO:0000313" key="2">
    <source>
        <dbReference type="Proteomes" id="UP001148629"/>
    </source>
</evidence>